<feature type="transmembrane region" description="Helical" evidence="11">
    <location>
        <begin position="350"/>
        <end position="369"/>
    </location>
</feature>
<keyword evidence="8" id="KW-0813">Transport</keyword>
<feature type="domain" description="Ferric oxidoreductase" evidence="12">
    <location>
        <begin position="85"/>
        <end position="197"/>
    </location>
</feature>
<feature type="non-terminal residue" evidence="14">
    <location>
        <position position="1"/>
    </location>
</feature>
<evidence type="ECO:0000256" key="5">
    <source>
        <dbReference type="ARBA" id="ARBA00022982"/>
    </source>
</evidence>
<dbReference type="SFLD" id="SFLDF00463">
    <property type="entry name" value="AIM14"/>
    <property type="match status" value="1"/>
</dbReference>
<evidence type="ECO:0000313" key="14">
    <source>
        <dbReference type="EMBL" id="ODV95744.1"/>
    </source>
</evidence>
<dbReference type="Proteomes" id="UP000094236">
    <property type="component" value="Unassembled WGS sequence"/>
</dbReference>
<evidence type="ECO:0000313" key="15">
    <source>
        <dbReference type="Proteomes" id="UP000094236"/>
    </source>
</evidence>
<dbReference type="SFLD" id="SFLDG01168">
    <property type="entry name" value="Ferric_reductase_subgroup_(FRE"/>
    <property type="match status" value="1"/>
</dbReference>
<feature type="region of interest" description="Disordered" evidence="10">
    <location>
        <begin position="460"/>
        <end position="496"/>
    </location>
</feature>
<evidence type="ECO:0000256" key="1">
    <source>
        <dbReference type="ARBA" id="ARBA00004141"/>
    </source>
</evidence>
<dbReference type="SFLD" id="SFLDS00052">
    <property type="entry name" value="Ferric_Reductase_Domain"/>
    <property type="match status" value="1"/>
</dbReference>
<comment type="subcellular location">
    <subcellularLocation>
        <location evidence="1">Membrane</location>
        <topology evidence="1">Multi-pass membrane protein</topology>
    </subcellularLocation>
</comment>
<dbReference type="AlphaFoldDB" id="A0A1E4TVH9"/>
<dbReference type="PANTHER" id="PTHR11972">
    <property type="entry name" value="NADPH OXIDASE"/>
    <property type="match status" value="1"/>
</dbReference>
<name>A0A1E4TVH9_PACTA</name>
<dbReference type="GO" id="GO:0005886">
    <property type="term" value="C:plasma membrane"/>
    <property type="evidence" value="ECO:0007669"/>
    <property type="project" value="TreeGrafter"/>
</dbReference>
<protein>
    <recommendedName>
        <fullName evidence="16">Ferric oxidoreductase domain-containing protein</fullName>
    </recommendedName>
</protein>
<evidence type="ECO:0000259" key="12">
    <source>
        <dbReference type="Pfam" id="PF01794"/>
    </source>
</evidence>
<evidence type="ECO:0008006" key="16">
    <source>
        <dbReference type="Google" id="ProtNLM"/>
    </source>
</evidence>
<dbReference type="PANTHER" id="PTHR11972:SF178">
    <property type="entry name" value="FERRIC REDUCTASE TRANSMEMBRANE COMPONENT 8-RELATED"/>
    <property type="match status" value="1"/>
</dbReference>
<dbReference type="InterPro" id="IPR050369">
    <property type="entry name" value="RBOH/FRE"/>
</dbReference>
<keyword evidence="4" id="KW-0274">FAD</keyword>
<keyword evidence="9 11" id="KW-0472">Membrane</keyword>
<evidence type="ECO:0000256" key="3">
    <source>
        <dbReference type="ARBA" id="ARBA00022692"/>
    </source>
</evidence>
<feature type="transmembrane region" description="Helical" evidence="11">
    <location>
        <begin position="182"/>
        <end position="202"/>
    </location>
</feature>
<feature type="transmembrane region" description="Helical" evidence="11">
    <location>
        <begin position="44"/>
        <end position="72"/>
    </location>
</feature>
<feature type="non-terminal residue" evidence="14">
    <location>
        <position position="644"/>
    </location>
</feature>
<reference evidence="15" key="1">
    <citation type="submission" date="2016-05" db="EMBL/GenBank/DDBJ databases">
        <title>Comparative genomics of biotechnologically important yeasts.</title>
        <authorList>
            <consortium name="DOE Joint Genome Institute"/>
            <person name="Riley R."/>
            <person name="Haridas S."/>
            <person name="Wolfe K.H."/>
            <person name="Lopes M.R."/>
            <person name="Hittinger C.T."/>
            <person name="Goker M."/>
            <person name="Salamov A."/>
            <person name="Wisecaver J."/>
            <person name="Long T.M."/>
            <person name="Aerts A.L."/>
            <person name="Barry K."/>
            <person name="Choi C."/>
            <person name="Clum A."/>
            <person name="Coughlan A.Y."/>
            <person name="Deshpande S."/>
            <person name="Douglass A.P."/>
            <person name="Hanson S.J."/>
            <person name="Klenk H.-P."/>
            <person name="Labutti K."/>
            <person name="Lapidus A."/>
            <person name="Lindquist E."/>
            <person name="Lipzen A."/>
            <person name="Meier-Kolthoff J.P."/>
            <person name="Ohm R.A."/>
            <person name="Otillar R.P."/>
            <person name="Pangilinan J."/>
            <person name="Peng Y."/>
            <person name="Rokas A."/>
            <person name="Rosa C.A."/>
            <person name="Scheuner C."/>
            <person name="Sibirny A.A."/>
            <person name="Slot J.C."/>
            <person name="Stielow J.B."/>
            <person name="Sun H."/>
            <person name="Kurtzman C.P."/>
            <person name="Blackwell M."/>
            <person name="Grigoriev I.V."/>
            <person name="Jeffries T.W."/>
        </authorList>
    </citation>
    <scope>NUCLEOTIDE SEQUENCE [LARGE SCALE GENOMIC DNA]</scope>
    <source>
        <strain evidence="15">NRRL Y-2460</strain>
    </source>
</reference>
<keyword evidence="3 11" id="KW-0812">Transmembrane</keyword>
<evidence type="ECO:0000256" key="4">
    <source>
        <dbReference type="ARBA" id="ARBA00022827"/>
    </source>
</evidence>
<dbReference type="STRING" id="669874.A0A1E4TVH9"/>
<feature type="domain" description="Ferric reductase NAD binding" evidence="13">
    <location>
        <begin position="350"/>
        <end position="627"/>
    </location>
</feature>
<dbReference type="Pfam" id="PF08030">
    <property type="entry name" value="NAD_binding_6"/>
    <property type="match status" value="1"/>
</dbReference>
<proteinExistence type="predicted"/>
<feature type="transmembrane region" description="Helical" evidence="11">
    <location>
        <begin position="6"/>
        <end position="23"/>
    </location>
</feature>
<keyword evidence="2" id="KW-0285">Flavoprotein</keyword>
<keyword evidence="5" id="KW-0249">Electron transport</keyword>
<keyword evidence="6 11" id="KW-1133">Transmembrane helix</keyword>
<dbReference type="GO" id="GO:0033215">
    <property type="term" value="P:reductive iron assimilation"/>
    <property type="evidence" value="ECO:0007669"/>
    <property type="project" value="TreeGrafter"/>
</dbReference>
<dbReference type="OrthoDB" id="10006946at2759"/>
<evidence type="ECO:0000256" key="2">
    <source>
        <dbReference type="ARBA" id="ARBA00022630"/>
    </source>
</evidence>
<evidence type="ECO:0000256" key="6">
    <source>
        <dbReference type="ARBA" id="ARBA00022989"/>
    </source>
</evidence>
<accession>A0A1E4TVH9</accession>
<keyword evidence="7" id="KW-0560">Oxidoreductase</keyword>
<evidence type="ECO:0000256" key="11">
    <source>
        <dbReference type="SAM" id="Phobius"/>
    </source>
</evidence>
<dbReference type="EMBL" id="KV454013">
    <property type="protein sequence ID" value="ODV95744.1"/>
    <property type="molecule type" value="Genomic_DNA"/>
</dbReference>
<feature type="transmembrane region" description="Helical" evidence="11">
    <location>
        <begin position="154"/>
        <end position="175"/>
    </location>
</feature>
<evidence type="ECO:0000256" key="7">
    <source>
        <dbReference type="ARBA" id="ARBA00023002"/>
    </source>
</evidence>
<keyword evidence="15" id="KW-1185">Reference proteome</keyword>
<evidence type="ECO:0000259" key="13">
    <source>
        <dbReference type="Pfam" id="PF08030"/>
    </source>
</evidence>
<feature type="transmembrane region" description="Helical" evidence="11">
    <location>
        <begin position="120"/>
        <end position="142"/>
    </location>
</feature>
<dbReference type="InterPro" id="IPR013130">
    <property type="entry name" value="Fe3_Rdtase_TM_dom"/>
</dbReference>
<evidence type="ECO:0000256" key="10">
    <source>
        <dbReference type="SAM" id="MobiDB-lite"/>
    </source>
</evidence>
<sequence length="644" mass="73713">KYGALTLFVTLIVVLLLPVYKYLNNKVLYNQFSKIARRIKINALRYNIIVLNLSVIKLIIFWTLILGILTFAELHQDLLFLAKRLGRVSTACLPTILFLSLRPSPLPNMLYLALLPIHKWLSRIIVLQGLAHTIIYLLYFNFKNTWSKAYKIENIYGIIALLGFLIIAFTSLPIVRRLNYKVFYINHYIFTWIIVICLFFHARPGIPYITTLNVAILIYQIIYRIRNTKKTKVDVINISSHLTLILIPNSAISQKSGAPGSHLRIIDHDPSKKFQNIIKNYLIPMQHPYTITTLPVDSVQKLIVRNSNFRFDKNKIYYVTGAFLPHLDFLTPRRKGNAKSLLYKVKCKRCLIVVGGSAISFALPILRVLNYNGCIVKIVWVARDIEDLKILNYFANSIIENDCLDVYVTGNYDEETKNAFTAALMKKNKLKNTRDLRGESKLLSGEIDFNNEFDNGNAPLLESSNQNYGSTKLSDSSIKTLTPGKGKKNDLNLNSNSNSKHKCFSPLHRKKSLCNNNNNNITAGFVDNNEIDFNQAQNMVSDIRTDSSNNQNMLSLLADLVPTVKIDFGRPKLGSHYYSWCINQTCNDKNDELYLNEHFIRNKKKYQINDDVWVLAAGPTGLVDNVKLWANDCGFHFHEERFGV</sequence>
<evidence type="ECO:0000256" key="9">
    <source>
        <dbReference type="ARBA" id="ARBA00023136"/>
    </source>
</evidence>
<dbReference type="Pfam" id="PF01794">
    <property type="entry name" value="Ferric_reduct"/>
    <property type="match status" value="1"/>
</dbReference>
<keyword evidence="8" id="KW-0406">Ion transport</keyword>
<feature type="compositionally biased region" description="Polar residues" evidence="10">
    <location>
        <begin position="462"/>
        <end position="480"/>
    </location>
</feature>
<gene>
    <name evidence="14" type="ORF">PACTADRAFT_30325</name>
</gene>
<dbReference type="InterPro" id="IPR013121">
    <property type="entry name" value="Fe_red_NAD-bd_6"/>
</dbReference>
<organism evidence="14 15">
    <name type="scientific">Pachysolen tannophilus NRRL Y-2460</name>
    <dbReference type="NCBI Taxonomy" id="669874"/>
    <lineage>
        <taxon>Eukaryota</taxon>
        <taxon>Fungi</taxon>
        <taxon>Dikarya</taxon>
        <taxon>Ascomycota</taxon>
        <taxon>Saccharomycotina</taxon>
        <taxon>Pichiomycetes</taxon>
        <taxon>Pachysolenaceae</taxon>
        <taxon>Pachysolen</taxon>
    </lineage>
</organism>
<evidence type="ECO:0000256" key="8">
    <source>
        <dbReference type="ARBA" id="ARBA00023065"/>
    </source>
</evidence>
<dbReference type="GO" id="GO:0000293">
    <property type="term" value="F:ferric-chelate reductase activity"/>
    <property type="evidence" value="ECO:0007669"/>
    <property type="project" value="TreeGrafter"/>
</dbReference>